<evidence type="ECO:0000259" key="3">
    <source>
        <dbReference type="Pfam" id="PF14016"/>
    </source>
</evidence>
<evidence type="ECO:0000313" key="4">
    <source>
        <dbReference type="EMBL" id="CAG6398562.1"/>
    </source>
</evidence>
<evidence type="ECO:0000313" key="5">
    <source>
        <dbReference type="Proteomes" id="UP001152519"/>
    </source>
</evidence>
<keyword evidence="5" id="KW-1185">Reference proteome</keyword>
<dbReference type="Pfam" id="PF14016">
    <property type="entry name" value="DUF4232"/>
    <property type="match status" value="1"/>
</dbReference>
<feature type="domain" description="DUF4232" evidence="3">
    <location>
        <begin position="88"/>
        <end position="221"/>
    </location>
</feature>
<dbReference type="InterPro" id="IPR025326">
    <property type="entry name" value="DUF4232"/>
</dbReference>
<comment type="caution">
    <text evidence="4">The sequence shown here is derived from an EMBL/GenBank/DDBJ whole genome shotgun (WGS) entry which is preliminary data.</text>
</comment>
<keyword evidence="2" id="KW-0732">Signal</keyword>
<dbReference type="Proteomes" id="UP001152519">
    <property type="component" value="Unassembled WGS sequence"/>
</dbReference>
<evidence type="ECO:0000256" key="2">
    <source>
        <dbReference type="SAM" id="SignalP"/>
    </source>
</evidence>
<proteinExistence type="predicted"/>
<dbReference type="EMBL" id="CAJSLV010000103">
    <property type="protein sequence ID" value="CAG6398562.1"/>
    <property type="molecule type" value="Genomic_DNA"/>
</dbReference>
<feature type="signal peptide" evidence="2">
    <location>
        <begin position="1"/>
        <end position="23"/>
    </location>
</feature>
<protein>
    <recommendedName>
        <fullName evidence="3">DUF4232 domain-containing protein</fullName>
    </recommendedName>
</protein>
<name>A0A9W4GVG1_9ACTN</name>
<dbReference type="PROSITE" id="PS51257">
    <property type="entry name" value="PROKAR_LIPOPROTEIN"/>
    <property type="match status" value="1"/>
</dbReference>
<reference evidence="4" key="1">
    <citation type="submission" date="2021-05" db="EMBL/GenBank/DDBJ databases">
        <authorList>
            <person name="Arsene-Ploetze F."/>
        </authorList>
    </citation>
    <scope>NUCLEOTIDE SEQUENCE</scope>
    <source>
        <strain evidence="4">DSM 42138</strain>
    </source>
</reference>
<accession>A0A9W4GVG1</accession>
<evidence type="ECO:0000256" key="1">
    <source>
        <dbReference type="SAM" id="MobiDB-lite"/>
    </source>
</evidence>
<dbReference type="RefSeq" id="WP_251500072.1">
    <property type="nucleotide sequence ID" value="NZ_CAJSLV010000103.1"/>
</dbReference>
<feature type="region of interest" description="Disordered" evidence="1">
    <location>
        <begin position="31"/>
        <end position="84"/>
    </location>
</feature>
<sequence>MGTRKIGRTAPALVLVTAGLALAACGPSDASGTSGSAPAASSAPMTSSDAPTPTEAPSVTATSTPAPATTATASPAATAATGSTVPGCTTSHLKVTVQSNGSGAGSSFFTLAFQNTGSSPCTLFGYPGVSFVKAGNVQLGKAAARTPASKATVTLIPNAHAFADLRTVNGQGGFDPAQCQLTTVPSLRIFPPNQRASVNIPWNQKECVGSTVQNLQVGPVHSNR</sequence>
<organism evidence="4 5">
    <name type="scientific">Actinacidiphila cocklensis</name>
    <dbReference type="NCBI Taxonomy" id="887465"/>
    <lineage>
        <taxon>Bacteria</taxon>
        <taxon>Bacillati</taxon>
        <taxon>Actinomycetota</taxon>
        <taxon>Actinomycetes</taxon>
        <taxon>Kitasatosporales</taxon>
        <taxon>Streptomycetaceae</taxon>
        <taxon>Actinacidiphila</taxon>
    </lineage>
</organism>
<gene>
    <name evidence="4" type="ORF">SCOCK_70246</name>
</gene>
<dbReference type="AlphaFoldDB" id="A0A9W4GVG1"/>
<feature type="chain" id="PRO_5040956780" description="DUF4232 domain-containing protein" evidence="2">
    <location>
        <begin position="24"/>
        <end position="224"/>
    </location>
</feature>